<evidence type="ECO:0000256" key="4">
    <source>
        <dbReference type="ARBA" id="ARBA00022722"/>
    </source>
</evidence>
<protein>
    <recommendedName>
        <fullName evidence="3">ribonuclease H</fullName>
        <ecNumber evidence="3">3.1.26.4</ecNumber>
    </recommendedName>
</protein>
<dbReference type="SUPFAM" id="SSF53098">
    <property type="entry name" value="Ribonuclease H-like"/>
    <property type="match status" value="1"/>
</dbReference>
<dbReference type="Proteomes" id="UP000281549">
    <property type="component" value="Unassembled WGS sequence"/>
</dbReference>
<reference evidence="10" key="1">
    <citation type="journal article" date="2018" name="Nat. Microbiol.">
        <title>Leveraging single-cell genomics to expand the fungal tree of life.</title>
        <authorList>
            <person name="Ahrendt S.R."/>
            <person name="Quandt C.A."/>
            <person name="Ciobanu D."/>
            <person name="Clum A."/>
            <person name="Salamov A."/>
            <person name="Andreopoulos B."/>
            <person name="Cheng J.F."/>
            <person name="Woyke T."/>
            <person name="Pelin A."/>
            <person name="Henrissat B."/>
            <person name="Reynolds N.K."/>
            <person name="Benny G.L."/>
            <person name="Smith M.E."/>
            <person name="James T.Y."/>
            <person name="Grigoriev I.V."/>
        </authorList>
    </citation>
    <scope>NUCLEOTIDE SEQUENCE [LARGE SCALE GENOMIC DNA]</scope>
    <source>
        <strain evidence="10">CSF55</strain>
    </source>
</reference>
<dbReference type="InterPro" id="IPR050092">
    <property type="entry name" value="RNase_H"/>
</dbReference>
<feature type="non-terminal residue" evidence="9">
    <location>
        <position position="444"/>
    </location>
</feature>
<dbReference type="Gene3D" id="3.30.420.10">
    <property type="entry name" value="Ribonuclease H-like superfamily/Ribonuclease H"/>
    <property type="match status" value="1"/>
</dbReference>
<evidence type="ECO:0000256" key="6">
    <source>
        <dbReference type="ARBA" id="ARBA00022759"/>
    </source>
</evidence>
<keyword evidence="5" id="KW-0479">Metal-binding</keyword>
<dbReference type="Pfam" id="PF00075">
    <property type="entry name" value="RNase_H"/>
    <property type="match status" value="1"/>
</dbReference>
<sequence>MASCSLATIDHAYSELKQLLYLVSRKSISGPIAIEICNTVIIPKLTYRLRLTPMTDVQLHKFDKLLVQFVKAKLQLPKNFHNDILWGLPNTGLNNFGEHMKKQWIHDAFWHLRNNNLPGQIFQAAHHIITTTVKHPGHLLELPFDYKRKANNYYILHLSKTLLNHQLQLRPNMPLRKDILYEMDANDFAEYKSLTSKIPQIETYIDASGLHTKSYMDLIQHSCKSGALNIHNKIIPKPIDLILRALSHSKIPTINLATKLPLKRKFCSTKTRHRTTRSTASQRAFSSLPIKISFLTPTTDIQRFEIWCDGSLMNNNLGYASIIINKTCQTQMNISGRILGQPSSTRPELFAIISGLTQCPANANIKVFSDSQNALTIMNTIFSKFPYHTLKPTKTPNLDIIDHALYLRSQFAGSIIFEHVKGHSGIELNELADQLAKAATLTTI</sequence>
<evidence type="ECO:0000256" key="1">
    <source>
        <dbReference type="ARBA" id="ARBA00000077"/>
    </source>
</evidence>
<evidence type="ECO:0000313" key="9">
    <source>
        <dbReference type="EMBL" id="RKP19009.1"/>
    </source>
</evidence>
<dbReference type="EMBL" id="ML005316">
    <property type="protein sequence ID" value="RKP19009.1"/>
    <property type="molecule type" value="Genomic_DNA"/>
</dbReference>
<dbReference type="PANTHER" id="PTHR10642:SF26">
    <property type="entry name" value="RIBONUCLEASE H1"/>
    <property type="match status" value="1"/>
</dbReference>
<dbReference type="GO" id="GO:0046872">
    <property type="term" value="F:metal ion binding"/>
    <property type="evidence" value="ECO:0007669"/>
    <property type="project" value="UniProtKB-KW"/>
</dbReference>
<feature type="domain" description="RNase H type-1" evidence="8">
    <location>
        <begin position="300"/>
        <end position="441"/>
    </location>
</feature>
<evidence type="ECO:0000313" key="10">
    <source>
        <dbReference type="Proteomes" id="UP000281549"/>
    </source>
</evidence>
<accession>A0A4V1IZR8</accession>
<name>A0A4V1IZR8_ROZAC</name>
<comment type="catalytic activity">
    <reaction evidence="1">
        <text>Endonucleolytic cleavage to 5'-phosphomonoester.</text>
        <dbReference type="EC" id="3.1.26.4"/>
    </reaction>
</comment>
<keyword evidence="7" id="KW-0378">Hydrolase</keyword>
<dbReference type="GO" id="GO:0003676">
    <property type="term" value="F:nucleic acid binding"/>
    <property type="evidence" value="ECO:0007669"/>
    <property type="project" value="InterPro"/>
</dbReference>
<dbReference type="GO" id="GO:0004523">
    <property type="term" value="F:RNA-DNA hybrid ribonuclease activity"/>
    <property type="evidence" value="ECO:0007669"/>
    <property type="project" value="UniProtKB-EC"/>
</dbReference>
<evidence type="ECO:0000256" key="2">
    <source>
        <dbReference type="ARBA" id="ARBA00005300"/>
    </source>
</evidence>
<dbReference type="InterPro" id="IPR002156">
    <property type="entry name" value="RNaseH_domain"/>
</dbReference>
<dbReference type="GO" id="GO:0043137">
    <property type="term" value="P:DNA replication, removal of RNA primer"/>
    <property type="evidence" value="ECO:0007669"/>
    <property type="project" value="TreeGrafter"/>
</dbReference>
<keyword evidence="4" id="KW-0540">Nuclease</keyword>
<evidence type="ECO:0000256" key="7">
    <source>
        <dbReference type="ARBA" id="ARBA00022801"/>
    </source>
</evidence>
<keyword evidence="6" id="KW-0255">Endonuclease</keyword>
<dbReference type="InterPro" id="IPR036397">
    <property type="entry name" value="RNaseH_sf"/>
</dbReference>
<dbReference type="AlphaFoldDB" id="A0A4V1IZR8"/>
<dbReference type="EC" id="3.1.26.4" evidence="3"/>
<comment type="similarity">
    <text evidence="2">Belongs to the RNase H family.</text>
</comment>
<evidence type="ECO:0000259" key="8">
    <source>
        <dbReference type="PROSITE" id="PS50879"/>
    </source>
</evidence>
<dbReference type="PROSITE" id="PS50879">
    <property type="entry name" value="RNASE_H_1"/>
    <property type="match status" value="1"/>
</dbReference>
<evidence type="ECO:0000256" key="5">
    <source>
        <dbReference type="ARBA" id="ARBA00022723"/>
    </source>
</evidence>
<gene>
    <name evidence="9" type="ORF">ROZALSC1DRAFT_22682</name>
</gene>
<dbReference type="InterPro" id="IPR012337">
    <property type="entry name" value="RNaseH-like_sf"/>
</dbReference>
<organism evidence="9 10">
    <name type="scientific">Rozella allomycis (strain CSF55)</name>
    <dbReference type="NCBI Taxonomy" id="988480"/>
    <lineage>
        <taxon>Eukaryota</taxon>
        <taxon>Fungi</taxon>
        <taxon>Fungi incertae sedis</taxon>
        <taxon>Cryptomycota</taxon>
        <taxon>Cryptomycota incertae sedis</taxon>
        <taxon>Rozella</taxon>
    </lineage>
</organism>
<evidence type="ECO:0000256" key="3">
    <source>
        <dbReference type="ARBA" id="ARBA00012180"/>
    </source>
</evidence>
<proteinExistence type="inferred from homology"/>
<dbReference type="PANTHER" id="PTHR10642">
    <property type="entry name" value="RIBONUCLEASE H1"/>
    <property type="match status" value="1"/>
</dbReference>